<feature type="compositionally biased region" description="Low complexity" evidence="4">
    <location>
        <begin position="259"/>
        <end position="294"/>
    </location>
</feature>
<proteinExistence type="inferred from homology"/>
<dbReference type="InterPro" id="IPR001867">
    <property type="entry name" value="OmpR/PhoB-type_DNA-bd"/>
</dbReference>
<feature type="domain" description="Bacterial transcriptional activator" evidence="6">
    <location>
        <begin position="101"/>
        <end position="243"/>
    </location>
</feature>
<reference evidence="8" key="1">
    <citation type="journal article" date="2019" name="Int. J. Syst. Evol. Microbiol.">
        <title>The Global Catalogue of Microorganisms (GCM) 10K type strain sequencing project: providing services to taxonomists for standard genome sequencing and annotation.</title>
        <authorList>
            <consortium name="The Broad Institute Genomics Platform"/>
            <consortium name="The Broad Institute Genome Sequencing Center for Infectious Disease"/>
            <person name="Wu L."/>
            <person name="Ma J."/>
        </authorList>
    </citation>
    <scope>NUCLEOTIDE SEQUENCE [LARGE SCALE GENOMIC DNA]</scope>
    <source>
        <strain evidence="8">CGMCC 1.15809</strain>
    </source>
</reference>
<dbReference type="SMART" id="SM01043">
    <property type="entry name" value="BTAD"/>
    <property type="match status" value="1"/>
</dbReference>
<dbReference type="InterPro" id="IPR005158">
    <property type="entry name" value="BTAD"/>
</dbReference>
<dbReference type="Gene3D" id="1.10.10.10">
    <property type="entry name" value="Winged helix-like DNA-binding domain superfamily/Winged helix DNA-binding domain"/>
    <property type="match status" value="1"/>
</dbReference>
<name>A0ABW1FJT3_9ACTN</name>
<dbReference type="Proteomes" id="UP001596241">
    <property type="component" value="Unassembled WGS sequence"/>
</dbReference>
<keyword evidence="2" id="KW-0902">Two-component regulatory system</keyword>
<dbReference type="SUPFAM" id="SSF46894">
    <property type="entry name" value="C-terminal effector domain of the bipartite response regulators"/>
    <property type="match status" value="1"/>
</dbReference>
<keyword evidence="8" id="KW-1185">Reference proteome</keyword>
<dbReference type="SUPFAM" id="SSF52540">
    <property type="entry name" value="P-loop containing nucleoside triphosphate hydrolases"/>
    <property type="match status" value="1"/>
</dbReference>
<evidence type="ECO:0000256" key="2">
    <source>
        <dbReference type="ARBA" id="ARBA00023012"/>
    </source>
</evidence>
<dbReference type="InterPro" id="IPR027417">
    <property type="entry name" value="P-loop_NTPase"/>
</dbReference>
<sequence>MTDNVRVRYGILGTTQALRADGTAVPLGGARLRALLAALALRPGRALPTDALIADIWGMDPPADANGALQALVGRLRRALGHAAVASADGTYRLCAEPDAVDLPRFERLTANGAAALGGGDPQRAAAALDEALALWRGPALVDLPAARADAVRAERRRLDARRMRFAADLALGRAEEALPGLDALCREHPLDEPLQALRLRALRAAGRTAQALAAYEEIRRDVADRLGVDPGPELRELYGELLRPGGAPAGQAIGGAGPVSPGPATGPGAAAPPAGPAVPATVDGSAPAAAPAAPAAPVPARPAPSAGSAPPPAAPAARLPGNLRARRTSFVGRDGELAGLRADLAAHRLVTLLGPGGAGKTRLSQEGAEAAAAGLPGAWPQGVWLVELAPVDDPATVPETVLTALGARETVVRGSTAEGLRAANDPTALDPLGRLTEHCADHRMLLILDNCEHVVGAAAALAERLLTDCPGVTVLATSREPLAVPGEVLRPVEPLPDPVALRLLADRGAAARPGFRAEDDPAACAEICRRLDGLPLAVELAAARLRMLSPRQIADRLDDRFRLLTSGSRTALPRQQTLRAVVDWSWDLLDAPERAVLRRLSVFAGGWDPELAEEVCAGDGVDRREVAAVLGSLIDKSLVVAAPVADGRMRHRLLETVAEYAGERLDEAGERAATERRHLVAHRELARAADPLLRGPGQRAWLERLELEHDNLRTALRRAVAARDEHEALCLVLSLQWFWMLRDHRVDARTWSRAAGALGTNPFLPPVAPAPDLHDRPIDAPPPMGAEQLVEARRQVRLVELSCAETYTEVFTGPERKEEMAGVLAAYRRGVPQTCRVPGVFWFYPVLLSGGQKDLLTLVDRGVAACRALGYDWELAYVLQLRAKILHDRPGGLEQADRDADEALRLFLEIGDDWGVAEAMAGRGEARETRGRYALAADDYRAAMRYAGDLGAHGQTLILRTRLGGVLIEDGRAEEGERLLREVLARTEDLAAGRDAVPFARLTLATHLLVTGRPAAAREHLLLVRGESASWGPELFVGMVDAALVAVDIETGCFDGLLERLRSALAKMQDELTRMVAPDLPVAQLLTGARALIAVRGAPAGRDAARLVGAYDALWQPGHAPPRAIRHLRRAAEEAVRAAVGDAAYARGYAEGGGLSLKEATALI</sequence>
<dbReference type="SUPFAM" id="SSF48452">
    <property type="entry name" value="TPR-like"/>
    <property type="match status" value="2"/>
</dbReference>
<keyword evidence="3" id="KW-0238">DNA-binding</keyword>
<comment type="similarity">
    <text evidence="1">Belongs to the AfsR/DnrI/RedD regulatory family.</text>
</comment>
<dbReference type="PANTHER" id="PTHR47691:SF3">
    <property type="entry name" value="HTH-TYPE TRANSCRIPTIONAL REGULATOR RV0890C-RELATED"/>
    <property type="match status" value="1"/>
</dbReference>
<dbReference type="RefSeq" id="WP_345083569.1">
    <property type="nucleotide sequence ID" value="NZ_BAAAWG010000007.1"/>
</dbReference>
<protein>
    <submittedName>
        <fullName evidence="7">BTAD domain-containing putative transcriptional regulator</fullName>
    </submittedName>
</protein>
<evidence type="ECO:0000259" key="5">
    <source>
        <dbReference type="SMART" id="SM00862"/>
    </source>
</evidence>
<dbReference type="Pfam" id="PF03704">
    <property type="entry name" value="BTAD"/>
    <property type="match status" value="1"/>
</dbReference>
<gene>
    <name evidence="7" type="ORF">ACFP3M_15040</name>
</gene>
<evidence type="ECO:0000256" key="4">
    <source>
        <dbReference type="SAM" id="MobiDB-lite"/>
    </source>
</evidence>
<dbReference type="InterPro" id="IPR049052">
    <property type="entry name" value="nSTAND1"/>
</dbReference>
<dbReference type="CDD" id="cd15831">
    <property type="entry name" value="BTAD"/>
    <property type="match status" value="1"/>
</dbReference>
<dbReference type="Pfam" id="PF20703">
    <property type="entry name" value="nSTAND1"/>
    <property type="match status" value="1"/>
</dbReference>
<dbReference type="InterPro" id="IPR058852">
    <property type="entry name" value="HTH_77"/>
</dbReference>
<dbReference type="InterPro" id="IPR036388">
    <property type="entry name" value="WH-like_DNA-bd_sf"/>
</dbReference>
<organism evidence="7 8">
    <name type="scientific">Streptomyces ramulosus</name>
    <dbReference type="NCBI Taxonomy" id="47762"/>
    <lineage>
        <taxon>Bacteria</taxon>
        <taxon>Bacillati</taxon>
        <taxon>Actinomycetota</taxon>
        <taxon>Actinomycetes</taxon>
        <taxon>Kitasatosporales</taxon>
        <taxon>Streptomycetaceae</taxon>
        <taxon>Streptomyces</taxon>
    </lineage>
</organism>
<dbReference type="Pfam" id="PF25872">
    <property type="entry name" value="HTH_77"/>
    <property type="match status" value="1"/>
</dbReference>
<dbReference type="Gene3D" id="3.40.50.300">
    <property type="entry name" value="P-loop containing nucleotide triphosphate hydrolases"/>
    <property type="match status" value="1"/>
</dbReference>
<feature type="region of interest" description="Disordered" evidence="4">
    <location>
        <begin position="249"/>
        <end position="322"/>
    </location>
</feature>
<dbReference type="PANTHER" id="PTHR47691">
    <property type="entry name" value="REGULATOR-RELATED"/>
    <property type="match status" value="1"/>
</dbReference>
<evidence type="ECO:0000256" key="1">
    <source>
        <dbReference type="ARBA" id="ARBA00005820"/>
    </source>
</evidence>
<evidence type="ECO:0000256" key="3">
    <source>
        <dbReference type="ARBA" id="ARBA00023125"/>
    </source>
</evidence>
<evidence type="ECO:0000259" key="6">
    <source>
        <dbReference type="SMART" id="SM01043"/>
    </source>
</evidence>
<evidence type="ECO:0000313" key="7">
    <source>
        <dbReference type="EMBL" id="MFC5894134.1"/>
    </source>
</evidence>
<dbReference type="Pfam" id="PF00486">
    <property type="entry name" value="Trans_reg_C"/>
    <property type="match status" value="1"/>
</dbReference>
<comment type="caution">
    <text evidence="7">The sequence shown here is derived from an EMBL/GenBank/DDBJ whole genome shotgun (WGS) entry which is preliminary data.</text>
</comment>
<dbReference type="InterPro" id="IPR016032">
    <property type="entry name" value="Sig_transdc_resp-reg_C-effctor"/>
</dbReference>
<feature type="domain" description="OmpR/PhoB-type" evidence="5">
    <location>
        <begin position="22"/>
        <end position="94"/>
    </location>
</feature>
<dbReference type="Gene3D" id="1.25.40.10">
    <property type="entry name" value="Tetratricopeptide repeat domain"/>
    <property type="match status" value="2"/>
</dbReference>
<accession>A0ABW1FJT3</accession>
<dbReference type="PRINTS" id="PR00364">
    <property type="entry name" value="DISEASERSIST"/>
</dbReference>
<evidence type="ECO:0000313" key="8">
    <source>
        <dbReference type="Proteomes" id="UP001596241"/>
    </source>
</evidence>
<dbReference type="EMBL" id="JBHSPW010000006">
    <property type="protein sequence ID" value="MFC5894134.1"/>
    <property type="molecule type" value="Genomic_DNA"/>
</dbReference>
<dbReference type="SMART" id="SM00862">
    <property type="entry name" value="Trans_reg_C"/>
    <property type="match status" value="1"/>
</dbReference>
<dbReference type="InterPro" id="IPR011990">
    <property type="entry name" value="TPR-like_helical_dom_sf"/>
</dbReference>